<dbReference type="KEGG" id="ccot:CCAX7_64310"/>
<evidence type="ECO:0000313" key="4">
    <source>
        <dbReference type="Proteomes" id="UP000287394"/>
    </source>
</evidence>
<reference evidence="3 4" key="1">
    <citation type="journal article" date="2019" name="Int. J. Syst. Evol. Microbiol.">
        <title>Capsulimonas corticalis gen. nov., sp. nov., an aerobic capsulated bacterium, of a novel bacterial order, Capsulimonadales ord. nov., of the class Armatimonadia of the phylum Armatimonadetes.</title>
        <authorList>
            <person name="Li J."/>
            <person name="Kudo C."/>
            <person name="Tonouchi A."/>
        </authorList>
    </citation>
    <scope>NUCLEOTIDE SEQUENCE [LARGE SCALE GENOMIC DNA]</scope>
    <source>
        <strain evidence="3 4">AX-7</strain>
    </source>
</reference>
<dbReference type="OrthoDB" id="9808939at2"/>
<dbReference type="PANTHER" id="PTHR30522">
    <property type="entry name" value="NUCLEOSIDE TRIPHOSPHATE PYROPHOSPHOHYDROLASE"/>
    <property type="match status" value="1"/>
</dbReference>
<feature type="domain" description="Tetrapyrrole methylase" evidence="1">
    <location>
        <begin position="2"/>
        <end position="117"/>
    </location>
</feature>
<dbReference type="Gene3D" id="1.10.287.1080">
    <property type="entry name" value="MazG-like"/>
    <property type="match status" value="2"/>
</dbReference>
<dbReference type="GO" id="GO:0046047">
    <property type="term" value="P:TTP catabolic process"/>
    <property type="evidence" value="ECO:0007669"/>
    <property type="project" value="TreeGrafter"/>
</dbReference>
<dbReference type="GO" id="GO:0008168">
    <property type="term" value="F:methyltransferase activity"/>
    <property type="evidence" value="ECO:0007669"/>
    <property type="project" value="InterPro"/>
</dbReference>
<dbReference type="GO" id="GO:0046052">
    <property type="term" value="P:UTP catabolic process"/>
    <property type="evidence" value="ECO:0007669"/>
    <property type="project" value="TreeGrafter"/>
</dbReference>
<dbReference type="FunFam" id="1.10.287.1080:FF:000003">
    <property type="entry name" value="Nucleoside triphosphate pyrophosphohydrolase"/>
    <property type="match status" value="1"/>
</dbReference>
<dbReference type="Pfam" id="PF00590">
    <property type="entry name" value="TP_methylase"/>
    <property type="match status" value="1"/>
</dbReference>
<name>A0A402CQK1_9BACT</name>
<dbReference type="Proteomes" id="UP000287394">
    <property type="component" value="Chromosome"/>
</dbReference>
<protein>
    <submittedName>
        <fullName evidence="3">Uncharacterized protein</fullName>
    </submittedName>
</protein>
<dbReference type="InterPro" id="IPR011551">
    <property type="entry name" value="NTP_PyrPHydrolase_MazG"/>
</dbReference>
<dbReference type="Gene3D" id="3.40.1010.10">
    <property type="entry name" value="Cobalt-precorrin-4 Transmethylase, Domain 1"/>
    <property type="match status" value="1"/>
</dbReference>
<keyword evidence="4" id="KW-1185">Reference proteome</keyword>
<gene>
    <name evidence="3" type="ORF">CCAX7_64310</name>
</gene>
<dbReference type="InterPro" id="IPR035996">
    <property type="entry name" value="4pyrrol_Methylase_sf"/>
</dbReference>
<accession>A0A402CQK1</accession>
<dbReference type="EMBL" id="AP025739">
    <property type="protein sequence ID" value="BDI34380.1"/>
    <property type="molecule type" value="Genomic_DNA"/>
</dbReference>
<organism evidence="3 4">
    <name type="scientific">Capsulimonas corticalis</name>
    <dbReference type="NCBI Taxonomy" id="2219043"/>
    <lineage>
        <taxon>Bacteria</taxon>
        <taxon>Bacillati</taxon>
        <taxon>Armatimonadota</taxon>
        <taxon>Armatimonadia</taxon>
        <taxon>Capsulimonadales</taxon>
        <taxon>Capsulimonadaceae</taxon>
        <taxon>Capsulimonas</taxon>
    </lineage>
</organism>
<dbReference type="GO" id="GO:0047429">
    <property type="term" value="F:nucleoside triphosphate diphosphatase activity"/>
    <property type="evidence" value="ECO:0007669"/>
    <property type="project" value="InterPro"/>
</dbReference>
<dbReference type="GO" id="GO:0046061">
    <property type="term" value="P:dATP catabolic process"/>
    <property type="evidence" value="ECO:0007669"/>
    <property type="project" value="TreeGrafter"/>
</dbReference>
<dbReference type="InterPro" id="IPR004518">
    <property type="entry name" value="MazG-like_dom"/>
</dbReference>
<dbReference type="GO" id="GO:0006203">
    <property type="term" value="P:dGTP catabolic process"/>
    <property type="evidence" value="ECO:0007669"/>
    <property type="project" value="TreeGrafter"/>
</dbReference>
<evidence type="ECO:0000313" key="3">
    <source>
        <dbReference type="EMBL" id="BDI34380.1"/>
    </source>
</evidence>
<dbReference type="PANTHER" id="PTHR30522:SF0">
    <property type="entry name" value="NUCLEOSIDE TRIPHOSPHATE PYROPHOSPHOHYDROLASE"/>
    <property type="match status" value="1"/>
</dbReference>
<dbReference type="CDD" id="cd11528">
    <property type="entry name" value="NTP-PPase_MazG_Nterm"/>
    <property type="match status" value="1"/>
</dbReference>
<dbReference type="InterPro" id="IPR048015">
    <property type="entry name" value="NTP-PPase_MazG-like_N"/>
</dbReference>
<evidence type="ECO:0000259" key="2">
    <source>
        <dbReference type="Pfam" id="PF03819"/>
    </source>
</evidence>
<dbReference type="RefSeq" id="WP_119319750.1">
    <property type="nucleotide sequence ID" value="NZ_AP025739.1"/>
</dbReference>
<dbReference type="FunCoup" id="A0A402CQK1">
    <property type="interactions" value="136"/>
</dbReference>
<feature type="domain" description="NTP pyrophosphohydrolase MazG-like" evidence="2">
    <location>
        <begin position="154"/>
        <end position="227"/>
    </location>
</feature>
<dbReference type="InterPro" id="IPR000878">
    <property type="entry name" value="4pyrrol_Mease"/>
</dbReference>
<dbReference type="SUPFAM" id="SSF101386">
    <property type="entry name" value="all-alpha NTP pyrophosphatases"/>
    <property type="match status" value="2"/>
</dbReference>
<dbReference type="GO" id="GO:0046076">
    <property type="term" value="P:dTTP catabolic process"/>
    <property type="evidence" value="ECO:0007669"/>
    <property type="project" value="TreeGrafter"/>
</dbReference>
<sequence length="385" mass="42420">MTLTIIGLGNGLRDGLTLGALDALRQAGARRFARSRALPLIGWLESPEGGVVFDAAFDSVPAGATGEPALAIVHPILEAARAGGAVYAVPGDPLLDENASLLLWTLARGEGIDVRVIRLARRAEDDARYGFDALVALMSRLRNPEGGCPWDLEQTSRTIRRHVIEEAYEVAEAIDSGVPDKLSEELGDLLLQVVFHAQMASELGEFSVDDVTQNIVEKLVRRHPHVFGSVSVENSEEVLTNWEAIKRKEKGNEDRKSILDGIPMDLPALMRALEVSKRVVKVGFEWPTVMEVLDKVDEEIAEMRAEIAAGDTARAGEELGDLLFTLVNVGRQLKVDPEESLRAMTLRFANRFRYIERHAEATGRTLKDLTLEEMEAVWAQAKREQ</sequence>
<dbReference type="AlphaFoldDB" id="A0A402CQK1"/>
<dbReference type="GO" id="GO:0046081">
    <property type="term" value="P:dUTP catabolic process"/>
    <property type="evidence" value="ECO:0007669"/>
    <property type="project" value="TreeGrafter"/>
</dbReference>
<evidence type="ECO:0000259" key="1">
    <source>
        <dbReference type="Pfam" id="PF00590"/>
    </source>
</evidence>
<dbReference type="InterPro" id="IPR014777">
    <property type="entry name" value="4pyrrole_Mease_sub1"/>
</dbReference>
<dbReference type="InterPro" id="IPR048011">
    <property type="entry name" value="NTP-PPase_MazG-like_C"/>
</dbReference>
<dbReference type="GO" id="GO:0006950">
    <property type="term" value="P:response to stress"/>
    <property type="evidence" value="ECO:0007669"/>
    <property type="project" value="UniProtKB-ARBA"/>
</dbReference>
<proteinExistence type="predicted"/>
<dbReference type="NCBIfam" id="TIGR00444">
    <property type="entry name" value="mazG"/>
    <property type="match status" value="1"/>
</dbReference>
<dbReference type="NCBIfam" id="NF007113">
    <property type="entry name" value="PRK09562.1"/>
    <property type="match status" value="1"/>
</dbReference>
<dbReference type="Pfam" id="PF03819">
    <property type="entry name" value="MazG"/>
    <property type="match status" value="1"/>
</dbReference>
<dbReference type="CDD" id="cd11529">
    <property type="entry name" value="NTP-PPase_MazG_Cterm"/>
    <property type="match status" value="1"/>
</dbReference>
<dbReference type="FunFam" id="1.10.287.1080:FF:000001">
    <property type="entry name" value="Nucleoside triphosphate pyrophosphohydrolase"/>
    <property type="match status" value="1"/>
</dbReference>
<dbReference type="SUPFAM" id="SSF53790">
    <property type="entry name" value="Tetrapyrrole methylase"/>
    <property type="match status" value="1"/>
</dbReference>